<dbReference type="PANTHER" id="PTHR43280:SF28">
    <property type="entry name" value="HTH-TYPE TRANSCRIPTIONAL ACTIVATOR RHAS"/>
    <property type="match status" value="1"/>
</dbReference>
<dbReference type="AlphaFoldDB" id="A0A927CF94"/>
<protein>
    <submittedName>
        <fullName evidence="5">Helix-turn-helix transcriptional regulator</fullName>
    </submittedName>
</protein>
<dbReference type="RefSeq" id="WP_190932009.1">
    <property type="nucleotide sequence ID" value="NZ_JACXJA010000057.1"/>
</dbReference>
<evidence type="ECO:0000256" key="1">
    <source>
        <dbReference type="ARBA" id="ARBA00023015"/>
    </source>
</evidence>
<dbReference type="PROSITE" id="PS01124">
    <property type="entry name" value="HTH_ARAC_FAMILY_2"/>
    <property type="match status" value="1"/>
</dbReference>
<evidence type="ECO:0000313" key="5">
    <source>
        <dbReference type="EMBL" id="MBD2866394.1"/>
    </source>
</evidence>
<dbReference type="InterPro" id="IPR020449">
    <property type="entry name" value="Tscrpt_reg_AraC-type_HTH"/>
</dbReference>
<evidence type="ECO:0000313" key="6">
    <source>
        <dbReference type="Proteomes" id="UP000639396"/>
    </source>
</evidence>
<organism evidence="5 6">
    <name type="scientific">Paenibacillus oceani</name>
    <dbReference type="NCBI Taxonomy" id="2772510"/>
    <lineage>
        <taxon>Bacteria</taxon>
        <taxon>Bacillati</taxon>
        <taxon>Bacillota</taxon>
        <taxon>Bacilli</taxon>
        <taxon>Bacillales</taxon>
        <taxon>Paenibacillaceae</taxon>
        <taxon>Paenibacillus</taxon>
    </lineage>
</organism>
<accession>A0A927CF94</accession>
<dbReference type="GO" id="GO:0043565">
    <property type="term" value="F:sequence-specific DNA binding"/>
    <property type="evidence" value="ECO:0007669"/>
    <property type="project" value="InterPro"/>
</dbReference>
<dbReference type="SUPFAM" id="SSF46689">
    <property type="entry name" value="Homeodomain-like"/>
    <property type="match status" value="2"/>
</dbReference>
<dbReference type="Gene3D" id="2.60.120.10">
    <property type="entry name" value="Jelly Rolls"/>
    <property type="match status" value="1"/>
</dbReference>
<dbReference type="PANTHER" id="PTHR43280">
    <property type="entry name" value="ARAC-FAMILY TRANSCRIPTIONAL REGULATOR"/>
    <property type="match status" value="1"/>
</dbReference>
<name>A0A927CF94_9BACL</name>
<dbReference type="SMART" id="SM00342">
    <property type="entry name" value="HTH_ARAC"/>
    <property type="match status" value="1"/>
</dbReference>
<gene>
    <name evidence="5" type="ORF">IDH45_30920</name>
</gene>
<dbReference type="InterPro" id="IPR014710">
    <property type="entry name" value="RmlC-like_jellyroll"/>
</dbReference>
<proteinExistence type="predicted"/>
<dbReference type="InterPro" id="IPR037923">
    <property type="entry name" value="HTH-like"/>
</dbReference>
<dbReference type="InterPro" id="IPR009057">
    <property type="entry name" value="Homeodomain-like_sf"/>
</dbReference>
<keyword evidence="2" id="KW-0238">DNA-binding</keyword>
<dbReference type="GO" id="GO:0003700">
    <property type="term" value="F:DNA-binding transcription factor activity"/>
    <property type="evidence" value="ECO:0007669"/>
    <property type="project" value="InterPro"/>
</dbReference>
<keyword evidence="3" id="KW-0804">Transcription</keyword>
<evidence type="ECO:0000256" key="2">
    <source>
        <dbReference type="ARBA" id="ARBA00023125"/>
    </source>
</evidence>
<dbReference type="PRINTS" id="PR00032">
    <property type="entry name" value="HTHARAC"/>
</dbReference>
<comment type="caution">
    <text evidence="5">The sequence shown here is derived from an EMBL/GenBank/DDBJ whole genome shotgun (WGS) entry which is preliminary data.</text>
</comment>
<dbReference type="Gene3D" id="1.10.10.60">
    <property type="entry name" value="Homeodomain-like"/>
    <property type="match status" value="2"/>
</dbReference>
<dbReference type="Pfam" id="PF02311">
    <property type="entry name" value="AraC_binding"/>
    <property type="match status" value="1"/>
</dbReference>
<dbReference type="Pfam" id="PF12833">
    <property type="entry name" value="HTH_18"/>
    <property type="match status" value="1"/>
</dbReference>
<dbReference type="EMBL" id="JACXJA010000057">
    <property type="protein sequence ID" value="MBD2866394.1"/>
    <property type="molecule type" value="Genomic_DNA"/>
</dbReference>
<dbReference type="InterPro" id="IPR003313">
    <property type="entry name" value="AraC-bd"/>
</dbReference>
<evidence type="ECO:0000259" key="4">
    <source>
        <dbReference type="PROSITE" id="PS01124"/>
    </source>
</evidence>
<keyword evidence="1" id="KW-0805">Transcription regulation</keyword>
<sequence>MSSAETLMDYFVYQRCNYRRKPYLHSHTEYEIFYFHGGSCEYYVEGESMELSPGDLIIVNGLSRHGSLMKEACSRTMVRFDGAYVRPLLQQEDAIDWLKPFRDSNYCRWSLSESQRADAEDILLRMSRFHGKPGLVPFHRLRTAFQDLLLFIYDCWAEGPGRLVDATDLKAQRVHQLIQYIETNYMNELTLDRIADHLYINKFYLVKLFKEATGLTIFEYVNKCRINKAKLLFLMDGNRSVTDVCYEVGFHQPAHFSRNFKQMVGVTPEHFRRLFQ</sequence>
<dbReference type="Proteomes" id="UP000639396">
    <property type="component" value="Unassembled WGS sequence"/>
</dbReference>
<dbReference type="SUPFAM" id="SSF51215">
    <property type="entry name" value="Regulatory protein AraC"/>
    <property type="match status" value="1"/>
</dbReference>
<reference evidence="5" key="1">
    <citation type="submission" date="2020-09" db="EMBL/GenBank/DDBJ databases">
        <title>A novel bacterium of genus Paenibacillus, isolated from South China Sea.</title>
        <authorList>
            <person name="Huang H."/>
            <person name="Mo K."/>
            <person name="Hu Y."/>
        </authorList>
    </citation>
    <scope>NUCLEOTIDE SEQUENCE</scope>
    <source>
        <strain evidence="5">IB182363</strain>
    </source>
</reference>
<evidence type="ECO:0000256" key="3">
    <source>
        <dbReference type="ARBA" id="ARBA00023163"/>
    </source>
</evidence>
<feature type="domain" description="HTH araC/xylS-type" evidence="4">
    <location>
        <begin position="175"/>
        <end position="274"/>
    </location>
</feature>
<dbReference type="InterPro" id="IPR018060">
    <property type="entry name" value="HTH_AraC"/>
</dbReference>
<keyword evidence="6" id="KW-1185">Reference proteome</keyword>